<evidence type="ECO:0000313" key="2">
    <source>
        <dbReference type="Proteomes" id="UP000422997"/>
    </source>
</evidence>
<accession>A0AB37D9K1</accession>
<gene>
    <name evidence="1" type="ORF">BSR19_03510</name>
</gene>
<sequence>MATFGDAERNIQRLLAIGQSFVLSGVDYIIRKSGKPTCSKGEPKTDIYVLAESKDRALLVEIKISFKKENADFIGSLSNSVDEEF</sequence>
<evidence type="ECO:0000313" key="1">
    <source>
        <dbReference type="EMBL" id="QGU80247.1"/>
    </source>
</evidence>
<protein>
    <submittedName>
        <fullName evidence="1">Uncharacterized protein</fullName>
    </submittedName>
</protein>
<name>A0AB37D9K1_STRSL</name>
<proteinExistence type="predicted"/>
<dbReference type="Proteomes" id="UP000422997">
    <property type="component" value="Chromosome"/>
</dbReference>
<dbReference type="AlphaFoldDB" id="A0AB37D9K1"/>
<reference evidence="1 2" key="1">
    <citation type="submission" date="2016-11" db="EMBL/GenBank/DDBJ databases">
        <title>The potential of Streptococcus salivarius to inhibit the production of volatile sulphur compounds in the oral cavity.</title>
        <authorList>
            <person name="Sun L."/>
            <person name="Li Z."/>
            <person name="Jin D."/>
            <person name="Zhao H."/>
        </authorList>
    </citation>
    <scope>NUCLEOTIDE SEQUENCE [LARGE SCALE GENOMIC DNA]</scope>
    <source>
        <strain evidence="1 2">ICDC2</strain>
    </source>
</reference>
<organism evidence="1 2">
    <name type="scientific">Streptococcus salivarius</name>
    <dbReference type="NCBI Taxonomy" id="1304"/>
    <lineage>
        <taxon>Bacteria</taxon>
        <taxon>Bacillati</taxon>
        <taxon>Bacillota</taxon>
        <taxon>Bacilli</taxon>
        <taxon>Lactobacillales</taxon>
        <taxon>Streptococcaceae</taxon>
        <taxon>Streptococcus</taxon>
    </lineage>
</organism>
<dbReference type="RefSeq" id="WP_156246578.1">
    <property type="nucleotide sequence ID" value="NZ_CP018187.1"/>
</dbReference>
<dbReference type="EMBL" id="CP018187">
    <property type="protein sequence ID" value="QGU80247.1"/>
    <property type="molecule type" value="Genomic_DNA"/>
</dbReference>